<dbReference type="AlphaFoldDB" id="A0A151MBZ6"/>
<name>A0A151MBZ6_ALLMI</name>
<gene>
    <name evidence="1" type="ORF">Y1Q_0000594</name>
</gene>
<proteinExistence type="predicted"/>
<comment type="caution">
    <text evidence="1">The sequence shown here is derived from an EMBL/GenBank/DDBJ whole genome shotgun (WGS) entry which is preliminary data.</text>
</comment>
<dbReference type="Proteomes" id="UP000050525">
    <property type="component" value="Unassembled WGS sequence"/>
</dbReference>
<keyword evidence="2" id="KW-1185">Reference proteome</keyword>
<dbReference type="EMBL" id="AKHW03006283">
    <property type="protein sequence ID" value="KYO21940.1"/>
    <property type="molecule type" value="Genomic_DNA"/>
</dbReference>
<accession>A0A151MBZ6</accession>
<organism evidence="1 2">
    <name type="scientific">Alligator mississippiensis</name>
    <name type="common">American alligator</name>
    <dbReference type="NCBI Taxonomy" id="8496"/>
    <lineage>
        <taxon>Eukaryota</taxon>
        <taxon>Metazoa</taxon>
        <taxon>Chordata</taxon>
        <taxon>Craniata</taxon>
        <taxon>Vertebrata</taxon>
        <taxon>Euteleostomi</taxon>
        <taxon>Archelosauria</taxon>
        <taxon>Archosauria</taxon>
        <taxon>Crocodylia</taxon>
        <taxon>Alligatoridae</taxon>
        <taxon>Alligatorinae</taxon>
        <taxon>Alligator</taxon>
    </lineage>
</organism>
<protein>
    <submittedName>
        <fullName evidence="1">Uncharacterized protein</fullName>
    </submittedName>
</protein>
<evidence type="ECO:0000313" key="2">
    <source>
        <dbReference type="Proteomes" id="UP000050525"/>
    </source>
</evidence>
<reference evidence="1 2" key="1">
    <citation type="journal article" date="2012" name="Genome Biol.">
        <title>Sequencing three crocodilian genomes to illuminate the evolution of archosaurs and amniotes.</title>
        <authorList>
            <person name="St John J.A."/>
            <person name="Braun E.L."/>
            <person name="Isberg S.R."/>
            <person name="Miles L.G."/>
            <person name="Chong A.Y."/>
            <person name="Gongora J."/>
            <person name="Dalzell P."/>
            <person name="Moran C."/>
            <person name="Bed'hom B."/>
            <person name="Abzhanov A."/>
            <person name="Burgess S.C."/>
            <person name="Cooksey A.M."/>
            <person name="Castoe T.A."/>
            <person name="Crawford N.G."/>
            <person name="Densmore L.D."/>
            <person name="Drew J.C."/>
            <person name="Edwards S.V."/>
            <person name="Faircloth B.C."/>
            <person name="Fujita M.K."/>
            <person name="Greenwold M.J."/>
            <person name="Hoffmann F.G."/>
            <person name="Howard J.M."/>
            <person name="Iguchi T."/>
            <person name="Janes D.E."/>
            <person name="Khan S.Y."/>
            <person name="Kohno S."/>
            <person name="de Koning A.J."/>
            <person name="Lance S.L."/>
            <person name="McCarthy F.M."/>
            <person name="McCormack J.E."/>
            <person name="Merchant M.E."/>
            <person name="Peterson D.G."/>
            <person name="Pollock D.D."/>
            <person name="Pourmand N."/>
            <person name="Raney B.J."/>
            <person name="Roessler K.A."/>
            <person name="Sanford J.R."/>
            <person name="Sawyer R.H."/>
            <person name="Schmidt C.J."/>
            <person name="Triplett E.W."/>
            <person name="Tuberville T.D."/>
            <person name="Venegas-Anaya M."/>
            <person name="Howard J.T."/>
            <person name="Jarvis E.D."/>
            <person name="Guillette L.J.Jr."/>
            <person name="Glenn T.C."/>
            <person name="Green R.E."/>
            <person name="Ray D.A."/>
        </authorList>
    </citation>
    <scope>NUCLEOTIDE SEQUENCE [LARGE SCALE GENOMIC DNA]</scope>
    <source>
        <strain evidence="1">KSC_2009_1</strain>
    </source>
</reference>
<sequence length="88" mass="9796">MEEGLFKGTGLVGKSERVGVGESEMRKREMMELGGQVNKQGSDKLQLYGVKKQKPTQYRYQKASLAAMAGSSQHKEIHQHYPDPIICG</sequence>
<evidence type="ECO:0000313" key="1">
    <source>
        <dbReference type="EMBL" id="KYO21940.1"/>
    </source>
</evidence>